<dbReference type="GeneID" id="110232786"/>
<evidence type="ECO:0000256" key="1">
    <source>
        <dbReference type="ARBA" id="ARBA00004123"/>
    </source>
</evidence>
<keyword evidence="9" id="KW-0539">Nucleus</keyword>
<dbReference type="FunFam" id="3.30.160.60:FF:000125">
    <property type="entry name" value="Putative zinc finger protein 143"/>
    <property type="match status" value="3"/>
</dbReference>
<dbReference type="FunFam" id="3.30.160.60:FF:000236">
    <property type="entry name" value="zinc finger protein 143 isoform X1"/>
    <property type="match status" value="1"/>
</dbReference>
<dbReference type="Pfam" id="PF00096">
    <property type="entry name" value="zf-C2H2"/>
    <property type="match status" value="6"/>
</dbReference>
<dbReference type="InterPro" id="IPR036236">
    <property type="entry name" value="Znf_C2H2_sf"/>
</dbReference>
<evidence type="ECO:0000256" key="2">
    <source>
        <dbReference type="ARBA" id="ARBA00022723"/>
    </source>
</evidence>
<keyword evidence="3" id="KW-0677">Repeat</keyword>
<keyword evidence="6" id="KW-0805">Transcription regulation</keyword>
<dbReference type="FunFam" id="3.30.160.60:FF:000072">
    <property type="entry name" value="zinc finger protein 143 isoform X1"/>
    <property type="match status" value="2"/>
</dbReference>
<name>A0A913WT02_EXADI</name>
<dbReference type="OrthoDB" id="5956999at2759"/>
<evidence type="ECO:0000256" key="6">
    <source>
        <dbReference type="ARBA" id="ARBA00023015"/>
    </source>
</evidence>
<feature type="domain" description="C2H2-type" evidence="12">
    <location>
        <begin position="382"/>
        <end position="411"/>
    </location>
</feature>
<feature type="compositionally biased region" description="Polar residues" evidence="11">
    <location>
        <begin position="779"/>
        <end position="795"/>
    </location>
</feature>
<evidence type="ECO:0000313" key="13">
    <source>
        <dbReference type="EnsemblMetazoa" id="XP_020893661.1"/>
    </source>
</evidence>
<dbReference type="RefSeq" id="XP_020893660.1">
    <property type="nucleotide sequence ID" value="XM_021038001.2"/>
</dbReference>
<dbReference type="GO" id="GO:0008270">
    <property type="term" value="F:zinc ion binding"/>
    <property type="evidence" value="ECO:0007669"/>
    <property type="project" value="UniProtKB-KW"/>
</dbReference>
<evidence type="ECO:0000256" key="7">
    <source>
        <dbReference type="ARBA" id="ARBA00023125"/>
    </source>
</evidence>
<dbReference type="InterPro" id="IPR050329">
    <property type="entry name" value="GLI_C2H2-zinc-finger"/>
</dbReference>
<feature type="domain" description="C2H2-type" evidence="12">
    <location>
        <begin position="472"/>
        <end position="501"/>
    </location>
</feature>
<feature type="domain" description="C2H2-type" evidence="12">
    <location>
        <begin position="442"/>
        <end position="471"/>
    </location>
</feature>
<evidence type="ECO:0000256" key="10">
    <source>
        <dbReference type="PROSITE-ProRule" id="PRU00042"/>
    </source>
</evidence>
<sequence length="795" mass="86472">MDTATVPLDDISPPDCKGEDHGNDKGDAVEGEVSETCEDSSEAVNNIAGQPINSAEQEVIGLLLKQHVFSNNSEADSVKAVAMVPREVLQDETVVDEVSEHTGQEHEVVVGQQCEQESATASIMETVQHSTEVDETHQGTDTYVPSSLTQSDLVQSVVVSTASGAVYLEQQAITLTELPGGVHAIPATGPFEGATYVHQSSDGTSYVITSEGGAFEGPTSVSMANIGENSASIVTATGETVDHSGILEQYTHVQQSTQVDHGEHTGTLYVLHEDSDAQDQLDQESQATPKKIYHCSIDGCGKQFSTTYRLKAHNRSHTGDTFRCEEDGCSKSFITHSDLTKHVRTHSGEKPYRCEHENCGRVYTTAHHLKVHERAHTGEKPFKCSFEDCDKAFATGYGLKSHTRTHTGEKPYKCVHDDCHKAFKTSGDLQKHIRTHTGERPFKCPYEGCGRAFTTSNIRKVHIRTHTGERPYICEAMGCGRAFASATNFKNHSRIHTGERPYICQVHGCNKRFTEYSSLYKHHVVHTHNKPYTCNICNKTYRQTSTLANHKRTAHGEIDADFDEEGAPVTKRQRVQYTEVPGHHAYAQAVPVTVVTDEASVAAIQAMDGTLTDMQHITDGTQITIPVAIATESGIEVHDARGLQHSIGLSENDQIPASHTLVHGNGMDMGSTVTVTPNTVVVTSLEGGTVVTQAAGEGYQVVHTELPTDEGVPTEVVQVHIPVKEDGEELEQQVGDQEPNREVQEDDITQQRILNAKAVLDEVLAAQVTTDNSEEIPNPETTSTSGTTPLLATEG</sequence>
<dbReference type="Gene3D" id="3.30.160.60">
    <property type="entry name" value="Classic Zinc Finger"/>
    <property type="match status" value="9"/>
</dbReference>
<dbReference type="InterPro" id="IPR013087">
    <property type="entry name" value="Znf_C2H2_type"/>
</dbReference>
<protein>
    <recommendedName>
        <fullName evidence="12">C2H2-type domain-containing protein</fullName>
    </recommendedName>
</protein>
<comment type="subcellular location">
    <subcellularLocation>
        <location evidence="1">Nucleus</location>
    </subcellularLocation>
</comment>
<feature type="domain" description="C2H2-type" evidence="12">
    <location>
        <begin position="532"/>
        <end position="555"/>
    </location>
</feature>
<feature type="domain" description="C2H2-type" evidence="12">
    <location>
        <begin position="502"/>
        <end position="531"/>
    </location>
</feature>
<dbReference type="PANTHER" id="PTHR19818:SF151">
    <property type="entry name" value="ZINC FINGER PROTEIN 76"/>
    <property type="match status" value="1"/>
</dbReference>
<evidence type="ECO:0000313" key="14">
    <source>
        <dbReference type="Proteomes" id="UP000887567"/>
    </source>
</evidence>
<dbReference type="FunFam" id="3.30.160.60:FF:000071">
    <property type="entry name" value="Putative zinc finger protein 143"/>
    <property type="match status" value="1"/>
</dbReference>
<feature type="domain" description="C2H2-type" evidence="12">
    <location>
        <begin position="412"/>
        <end position="441"/>
    </location>
</feature>
<evidence type="ECO:0000256" key="4">
    <source>
        <dbReference type="ARBA" id="ARBA00022771"/>
    </source>
</evidence>
<reference evidence="13" key="1">
    <citation type="submission" date="2022-11" db="UniProtKB">
        <authorList>
            <consortium name="EnsemblMetazoa"/>
        </authorList>
    </citation>
    <scope>IDENTIFICATION</scope>
</reference>
<evidence type="ECO:0000256" key="3">
    <source>
        <dbReference type="ARBA" id="ARBA00022737"/>
    </source>
</evidence>
<dbReference type="FunFam" id="3.30.160.60:FF:000710">
    <property type="entry name" value="Zinc finger protein 768"/>
    <property type="match status" value="1"/>
</dbReference>
<keyword evidence="14" id="KW-1185">Reference proteome</keyword>
<dbReference type="RefSeq" id="XP_020893661.1">
    <property type="nucleotide sequence ID" value="XM_021038002.2"/>
</dbReference>
<evidence type="ECO:0000259" key="12">
    <source>
        <dbReference type="PROSITE" id="PS50157"/>
    </source>
</evidence>
<keyword evidence="2" id="KW-0479">Metal-binding</keyword>
<dbReference type="PANTHER" id="PTHR19818">
    <property type="entry name" value="ZINC FINGER PROTEIN ZIC AND GLI"/>
    <property type="match status" value="1"/>
</dbReference>
<evidence type="ECO:0000256" key="11">
    <source>
        <dbReference type="SAM" id="MobiDB-lite"/>
    </source>
</evidence>
<feature type="domain" description="C2H2-type" evidence="12">
    <location>
        <begin position="293"/>
        <end position="322"/>
    </location>
</feature>
<dbReference type="GO" id="GO:0005634">
    <property type="term" value="C:nucleus"/>
    <property type="evidence" value="ECO:0007669"/>
    <property type="project" value="UniProtKB-SubCell"/>
</dbReference>
<feature type="compositionally biased region" description="Basic and acidic residues" evidence="11">
    <location>
        <begin position="16"/>
        <end position="28"/>
    </location>
</feature>
<dbReference type="Proteomes" id="UP000887567">
    <property type="component" value="Unplaced"/>
</dbReference>
<dbReference type="AlphaFoldDB" id="A0A913WT02"/>
<evidence type="ECO:0000256" key="8">
    <source>
        <dbReference type="ARBA" id="ARBA00023163"/>
    </source>
</evidence>
<dbReference type="EnsemblMetazoa" id="XM_021038001.2">
    <property type="protein sequence ID" value="XP_020893660.1"/>
    <property type="gene ID" value="LOC110232786"/>
</dbReference>
<organism evidence="13 14">
    <name type="scientific">Exaiptasia diaphana</name>
    <name type="common">Tropical sea anemone</name>
    <name type="synonym">Aiptasia pulchella</name>
    <dbReference type="NCBI Taxonomy" id="2652724"/>
    <lineage>
        <taxon>Eukaryota</taxon>
        <taxon>Metazoa</taxon>
        <taxon>Cnidaria</taxon>
        <taxon>Anthozoa</taxon>
        <taxon>Hexacorallia</taxon>
        <taxon>Actiniaria</taxon>
        <taxon>Aiptasiidae</taxon>
        <taxon>Exaiptasia</taxon>
    </lineage>
</organism>
<feature type="region of interest" description="Disordered" evidence="11">
    <location>
        <begin position="1"/>
        <end position="30"/>
    </location>
</feature>
<dbReference type="SMART" id="SM00355">
    <property type="entry name" value="ZnF_C2H2"/>
    <property type="match status" value="9"/>
</dbReference>
<dbReference type="GO" id="GO:0000978">
    <property type="term" value="F:RNA polymerase II cis-regulatory region sequence-specific DNA binding"/>
    <property type="evidence" value="ECO:0007669"/>
    <property type="project" value="TreeGrafter"/>
</dbReference>
<evidence type="ECO:0000256" key="5">
    <source>
        <dbReference type="ARBA" id="ARBA00022833"/>
    </source>
</evidence>
<dbReference type="PROSITE" id="PS50157">
    <property type="entry name" value="ZINC_FINGER_C2H2_2"/>
    <property type="match status" value="9"/>
</dbReference>
<feature type="domain" description="C2H2-type" evidence="12">
    <location>
        <begin position="352"/>
        <end position="381"/>
    </location>
</feature>
<dbReference type="GO" id="GO:0045944">
    <property type="term" value="P:positive regulation of transcription by RNA polymerase II"/>
    <property type="evidence" value="ECO:0007669"/>
    <property type="project" value="UniProtKB-ARBA"/>
</dbReference>
<dbReference type="EnsemblMetazoa" id="XM_021038002.2">
    <property type="protein sequence ID" value="XP_020893661.1"/>
    <property type="gene ID" value="LOC110232786"/>
</dbReference>
<dbReference type="KEGG" id="epa:110232786"/>
<dbReference type="SUPFAM" id="SSF57667">
    <property type="entry name" value="beta-beta-alpha zinc fingers"/>
    <property type="match status" value="5"/>
</dbReference>
<feature type="region of interest" description="Disordered" evidence="11">
    <location>
        <begin position="769"/>
        <end position="795"/>
    </location>
</feature>
<accession>A0A913WT02</accession>
<keyword evidence="4 10" id="KW-0863">Zinc-finger</keyword>
<dbReference type="GO" id="GO:0000981">
    <property type="term" value="F:DNA-binding transcription factor activity, RNA polymerase II-specific"/>
    <property type="evidence" value="ECO:0007669"/>
    <property type="project" value="TreeGrafter"/>
</dbReference>
<keyword evidence="5" id="KW-0862">Zinc</keyword>
<proteinExistence type="predicted"/>
<keyword evidence="7" id="KW-0238">DNA-binding</keyword>
<evidence type="ECO:0000256" key="9">
    <source>
        <dbReference type="ARBA" id="ARBA00023242"/>
    </source>
</evidence>
<feature type="domain" description="C2H2-type" evidence="12">
    <location>
        <begin position="322"/>
        <end position="351"/>
    </location>
</feature>
<keyword evidence="8" id="KW-0804">Transcription</keyword>
<dbReference type="PROSITE" id="PS00028">
    <property type="entry name" value="ZINC_FINGER_C2H2_1"/>
    <property type="match status" value="9"/>
</dbReference>